<dbReference type="STRING" id="1297569.MESS2_980016"/>
<protein>
    <submittedName>
        <fullName evidence="1">Uncharacterized protein</fullName>
    </submittedName>
</protein>
<evidence type="ECO:0000313" key="1">
    <source>
        <dbReference type="EMBL" id="CCV09294.1"/>
    </source>
</evidence>
<accession>M5EWB0</accession>
<dbReference type="Proteomes" id="UP000012062">
    <property type="component" value="Unassembled WGS sequence"/>
</dbReference>
<name>M5EWB0_9HYPH</name>
<evidence type="ECO:0000313" key="2">
    <source>
        <dbReference type="Proteomes" id="UP000012062"/>
    </source>
</evidence>
<reference evidence="1 2" key="1">
    <citation type="submission" date="2013-02" db="EMBL/GenBank/DDBJ databases">
        <authorList>
            <person name="Genoscope - CEA"/>
        </authorList>
    </citation>
    <scope>NUCLEOTIDE SEQUENCE [LARGE SCALE GENOMIC DNA]</scope>
    <source>
        <strain evidence="1 2">STM 2683</strain>
    </source>
</reference>
<comment type="caution">
    <text evidence="1">The sequence shown here is derived from an EMBL/GenBank/DDBJ whole genome shotgun (WGS) entry which is preliminary data.</text>
</comment>
<dbReference type="EMBL" id="CAUM01000170">
    <property type="protein sequence ID" value="CCV09294.1"/>
    <property type="molecule type" value="Genomic_DNA"/>
</dbReference>
<dbReference type="AlphaFoldDB" id="M5EWB0"/>
<gene>
    <name evidence="1" type="ORF">MESS2_980016</name>
</gene>
<sequence length="33" mass="3594">MMLSGASFAVETCTRVLVCCERSYGAKLHSMVL</sequence>
<keyword evidence="2" id="KW-1185">Reference proteome</keyword>
<proteinExistence type="predicted"/>
<organism evidence="1 2">
    <name type="scientific">Mesorhizobium metallidurans STM 2683</name>
    <dbReference type="NCBI Taxonomy" id="1297569"/>
    <lineage>
        <taxon>Bacteria</taxon>
        <taxon>Pseudomonadati</taxon>
        <taxon>Pseudomonadota</taxon>
        <taxon>Alphaproteobacteria</taxon>
        <taxon>Hyphomicrobiales</taxon>
        <taxon>Phyllobacteriaceae</taxon>
        <taxon>Mesorhizobium</taxon>
    </lineage>
</organism>